<comment type="caution">
    <text evidence="1">The sequence shown here is derived from an EMBL/GenBank/DDBJ whole genome shotgun (WGS) entry which is preliminary data.</text>
</comment>
<gene>
    <name evidence="1" type="ORF">PBRASI_LOCUS5523</name>
</gene>
<keyword evidence="2" id="KW-1185">Reference proteome</keyword>
<reference evidence="1" key="1">
    <citation type="submission" date="2021-06" db="EMBL/GenBank/DDBJ databases">
        <authorList>
            <person name="Kallberg Y."/>
            <person name="Tangrot J."/>
            <person name="Rosling A."/>
        </authorList>
    </citation>
    <scope>NUCLEOTIDE SEQUENCE</scope>
    <source>
        <strain evidence="1">BR232B</strain>
    </source>
</reference>
<name>A0A9N9FV42_9GLOM</name>
<evidence type="ECO:0000313" key="2">
    <source>
        <dbReference type="Proteomes" id="UP000789739"/>
    </source>
</evidence>
<dbReference type="OrthoDB" id="2440190at2759"/>
<sequence>MQLSIFYQREHHLRRNATEEQLECLQSFEREATIYTMHRSKGGLHIVDILTNFTVPDNKDQAYVLDEIVEKVYFFKSRVMDYYLKLQEISRKAQKYTSSNEIR</sequence>
<dbReference type="Proteomes" id="UP000789739">
    <property type="component" value="Unassembled WGS sequence"/>
</dbReference>
<dbReference type="AlphaFoldDB" id="A0A9N9FV42"/>
<dbReference type="EMBL" id="CAJVPI010000651">
    <property type="protein sequence ID" value="CAG8559664.1"/>
    <property type="molecule type" value="Genomic_DNA"/>
</dbReference>
<accession>A0A9N9FV42</accession>
<proteinExistence type="predicted"/>
<evidence type="ECO:0000313" key="1">
    <source>
        <dbReference type="EMBL" id="CAG8559664.1"/>
    </source>
</evidence>
<feature type="non-terminal residue" evidence="1">
    <location>
        <position position="103"/>
    </location>
</feature>
<protein>
    <submittedName>
        <fullName evidence="1">4412_t:CDS:1</fullName>
    </submittedName>
</protein>
<organism evidence="1 2">
    <name type="scientific">Paraglomus brasilianum</name>
    <dbReference type="NCBI Taxonomy" id="144538"/>
    <lineage>
        <taxon>Eukaryota</taxon>
        <taxon>Fungi</taxon>
        <taxon>Fungi incertae sedis</taxon>
        <taxon>Mucoromycota</taxon>
        <taxon>Glomeromycotina</taxon>
        <taxon>Glomeromycetes</taxon>
        <taxon>Paraglomerales</taxon>
        <taxon>Paraglomeraceae</taxon>
        <taxon>Paraglomus</taxon>
    </lineage>
</organism>